<protein>
    <submittedName>
        <fullName evidence="3">Uncharacterized protein</fullName>
    </submittedName>
</protein>
<feature type="region of interest" description="Disordered" evidence="1">
    <location>
        <begin position="87"/>
        <end position="110"/>
    </location>
</feature>
<organism evidence="3 4">
    <name type="scientific">Asticcacaulis aquaticus</name>
    <dbReference type="NCBI Taxonomy" id="2984212"/>
    <lineage>
        <taxon>Bacteria</taxon>
        <taxon>Pseudomonadati</taxon>
        <taxon>Pseudomonadota</taxon>
        <taxon>Alphaproteobacteria</taxon>
        <taxon>Caulobacterales</taxon>
        <taxon>Caulobacteraceae</taxon>
        <taxon>Asticcacaulis</taxon>
    </lineage>
</organism>
<reference evidence="3 4" key="1">
    <citation type="submission" date="2023-01" db="EMBL/GenBank/DDBJ databases">
        <title>Novel species of the genus Asticcacaulis isolated from rivers.</title>
        <authorList>
            <person name="Lu H."/>
        </authorList>
    </citation>
    <scope>NUCLEOTIDE SEQUENCE [LARGE SCALE GENOMIC DNA]</scope>
    <source>
        <strain evidence="3 4">BYS171W</strain>
    </source>
</reference>
<evidence type="ECO:0000256" key="1">
    <source>
        <dbReference type="SAM" id="MobiDB-lite"/>
    </source>
</evidence>
<feature type="chain" id="PRO_5046626201" evidence="2">
    <location>
        <begin position="26"/>
        <end position="110"/>
    </location>
</feature>
<accession>A0ABT5HWR3</accession>
<gene>
    <name evidence="3" type="ORF">PQU92_14680</name>
</gene>
<dbReference type="Proteomes" id="UP001214854">
    <property type="component" value="Unassembled WGS sequence"/>
</dbReference>
<proteinExistence type="predicted"/>
<dbReference type="EMBL" id="JAQQKX010000013">
    <property type="protein sequence ID" value="MDC7684527.1"/>
    <property type="molecule type" value="Genomic_DNA"/>
</dbReference>
<feature type="compositionally biased region" description="Basic and acidic residues" evidence="1">
    <location>
        <begin position="90"/>
        <end position="101"/>
    </location>
</feature>
<keyword evidence="2" id="KW-0732">Signal</keyword>
<evidence type="ECO:0000313" key="4">
    <source>
        <dbReference type="Proteomes" id="UP001214854"/>
    </source>
</evidence>
<feature type="signal peptide" evidence="2">
    <location>
        <begin position="1"/>
        <end position="25"/>
    </location>
</feature>
<keyword evidence="4" id="KW-1185">Reference proteome</keyword>
<dbReference type="RefSeq" id="WP_272749000.1">
    <property type="nucleotide sequence ID" value="NZ_JAQQKX010000013.1"/>
</dbReference>
<evidence type="ECO:0000313" key="3">
    <source>
        <dbReference type="EMBL" id="MDC7684527.1"/>
    </source>
</evidence>
<comment type="caution">
    <text evidence="3">The sequence shown here is derived from an EMBL/GenBank/DDBJ whole genome shotgun (WGS) entry which is preliminary data.</text>
</comment>
<sequence>MLRRCLALWGVLIFVLATTTAPAYAQVRRDAPVAMPCHEMAASHKPAKAPAHDCDTACHCPVSQGAVADLSAPRIATPVHYTPVVLRPENAADRPSHDGEGLMRPPRLNV</sequence>
<evidence type="ECO:0000256" key="2">
    <source>
        <dbReference type="SAM" id="SignalP"/>
    </source>
</evidence>
<name>A0ABT5HWR3_9CAUL</name>